<gene>
    <name evidence="1" type="ORF">FJT64_017821</name>
</gene>
<evidence type="ECO:0000313" key="1">
    <source>
        <dbReference type="EMBL" id="KAF0311368.1"/>
    </source>
</evidence>
<dbReference type="EMBL" id="VIIS01000242">
    <property type="protein sequence ID" value="KAF0311368.1"/>
    <property type="molecule type" value="Genomic_DNA"/>
</dbReference>
<protein>
    <submittedName>
        <fullName evidence="1">Uncharacterized protein</fullName>
    </submittedName>
</protein>
<sequence>MAILWPCRVLLRRWRLRGATQIVLVVFLVQWLIVCFSQTGPPAPSGTPSTPSLSVCRHVYRLGSVRYREEAAPSTGDTCLPPPLTGPLLRRCVERRARRRRRPTSILLLGDSRLRNLYQHLAQELDVPTPPEDSERYPDWQRGIHWTNSPERWCRVCPWHCCPRAAAAAGASLRFEWRPFWTDATVTELEAAAESCESGHRDCPDLVLVNGALWYMKAMLKVNAWSGDTAQLLLLLRAQLARAAAALTRLAFVTRTIWKLDEGTPSDVHLMLHSASPAEIPVVHSLVYDVARKIPGLTVWSSALPESTGFLRHTCYSMQGRQDPVTSDDSTPAVLVNGRPQNDRVSSNRTFIRECGKEALHLSEAVMSRAVRTMFAEFCSEEGESAMEGREATREVLETTCCSRNILEAT</sequence>
<comment type="caution">
    <text evidence="1">The sequence shown here is derived from an EMBL/GenBank/DDBJ whole genome shotgun (WGS) entry which is preliminary data.</text>
</comment>
<reference evidence="1 2" key="1">
    <citation type="submission" date="2019-07" db="EMBL/GenBank/DDBJ databases">
        <title>Draft genome assembly of a fouling barnacle, Amphibalanus amphitrite (Darwin, 1854): The first reference genome for Thecostraca.</title>
        <authorList>
            <person name="Kim W."/>
        </authorList>
    </citation>
    <scope>NUCLEOTIDE SEQUENCE [LARGE SCALE GENOMIC DNA]</scope>
    <source>
        <strain evidence="1">SNU_AA5</strain>
        <tissue evidence="1">Soma without cirri and trophi</tissue>
    </source>
</reference>
<accession>A0A6A4X8J1</accession>
<dbReference type="Proteomes" id="UP000440578">
    <property type="component" value="Unassembled WGS sequence"/>
</dbReference>
<name>A0A6A4X8J1_AMPAM</name>
<keyword evidence="2" id="KW-1185">Reference proteome</keyword>
<proteinExistence type="predicted"/>
<organism evidence="1 2">
    <name type="scientific">Amphibalanus amphitrite</name>
    <name type="common">Striped barnacle</name>
    <name type="synonym">Balanus amphitrite</name>
    <dbReference type="NCBI Taxonomy" id="1232801"/>
    <lineage>
        <taxon>Eukaryota</taxon>
        <taxon>Metazoa</taxon>
        <taxon>Ecdysozoa</taxon>
        <taxon>Arthropoda</taxon>
        <taxon>Crustacea</taxon>
        <taxon>Multicrustacea</taxon>
        <taxon>Cirripedia</taxon>
        <taxon>Thoracica</taxon>
        <taxon>Thoracicalcarea</taxon>
        <taxon>Balanomorpha</taxon>
        <taxon>Balanoidea</taxon>
        <taxon>Balanidae</taxon>
        <taxon>Amphibalaninae</taxon>
        <taxon>Amphibalanus</taxon>
    </lineage>
</organism>
<dbReference type="AlphaFoldDB" id="A0A6A4X8J1"/>
<evidence type="ECO:0000313" key="2">
    <source>
        <dbReference type="Proteomes" id="UP000440578"/>
    </source>
</evidence>